<name>A0ABR6TL61_9FIRM</name>
<comment type="caution">
    <text evidence="3">The sequence shown here is derived from an EMBL/GenBank/DDBJ whole genome shotgun (WGS) entry which is preliminary data.</text>
</comment>
<evidence type="ECO:0000313" key="3">
    <source>
        <dbReference type="EMBL" id="MBC2576142.1"/>
    </source>
</evidence>
<dbReference type="RefSeq" id="WP_185624168.1">
    <property type="nucleotide sequence ID" value="NZ_JABGBW010000003.1"/>
</dbReference>
<dbReference type="CDD" id="cd05827">
    <property type="entry name" value="Sortase_C"/>
    <property type="match status" value="1"/>
</dbReference>
<protein>
    <submittedName>
        <fullName evidence="3">Class C sortase</fullName>
    </submittedName>
</protein>
<accession>A0ABR6TL61</accession>
<proteinExistence type="predicted"/>
<evidence type="ECO:0000313" key="4">
    <source>
        <dbReference type="Proteomes" id="UP000713904"/>
    </source>
</evidence>
<keyword evidence="1" id="KW-0378">Hydrolase</keyword>
<evidence type="ECO:0000256" key="2">
    <source>
        <dbReference type="SAM" id="Phobius"/>
    </source>
</evidence>
<dbReference type="SUPFAM" id="SSF63817">
    <property type="entry name" value="Sortase"/>
    <property type="match status" value="1"/>
</dbReference>
<keyword evidence="2" id="KW-0812">Transmembrane</keyword>
<gene>
    <name evidence="3" type="ORF">HLB29_05530</name>
</gene>
<dbReference type="InterPro" id="IPR005754">
    <property type="entry name" value="Sortase"/>
</dbReference>
<dbReference type="Proteomes" id="UP000713904">
    <property type="component" value="Unassembled WGS sequence"/>
</dbReference>
<dbReference type="Gene3D" id="2.40.260.10">
    <property type="entry name" value="Sortase"/>
    <property type="match status" value="1"/>
</dbReference>
<dbReference type="NCBIfam" id="NF033745">
    <property type="entry name" value="class_C_sortase"/>
    <property type="match status" value="1"/>
</dbReference>
<feature type="transmembrane region" description="Helical" evidence="2">
    <location>
        <begin position="7"/>
        <end position="24"/>
    </location>
</feature>
<dbReference type="InterPro" id="IPR042002">
    <property type="entry name" value="Sortase_C"/>
</dbReference>
<evidence type="ECO:0000256" key="1">
    <source>
        <dbReference type="ARBA" id="ARBA00022801"/>
    </source>
</evidence>
<keyword evidence="2" id="KW-1133">Transmembrane helix</keyword>
<dbReference type="Pfam" id="PF04203">
    <property type="entry name" value="Sortase"/>
    <property type="match status" value="1"/>
</dbReference>
<dbReference type="NCBIfam" id="TIGR01076">
    <property type="entry name" value="sortase_fam"/>
    <property type="match status" value="1"/>
</dbReference>
<sequence>MKKRKIIGLLIFMIGILIITYPFFSMSIDDFAQYRKNEEYKKEIKKENNITKQIEILRNNKKSKEDLKGNENRQIKDVFSNQNNKIKEKSDLEKIGIDLNKKVGFISIPKLGQSFDLYLDADYKKIAKGVAVLPESDLPIGGDGTRCVIAGHSGYYNKLMFLNIHKLENNDKILINFMGKELEYEVYGMEKIYPDQSDKLRSEEGKDILTLLTCTQAPRYNMRLLVNAKRVNKISKIDDNSEISNSSIIKYISNKNIDFSVKLRKIFPYIVSTVNVILIALILLKIIRILKNG</sequence>
<keyword evidence="4" id="KW-1185">Reference proteome</keyword>
<dbReference type="EMBL" id="JABGBW010000003">
    <property type="protein sequence ID" value="MBC2576142.1"/>
    <property type="molecule type" value="Genomic_DNA"/>
</dbReference>
<reference evidence="3 4" key="1">
    <citation type="submission" date="2020-05" db="EMBL/GenBank/DDBJ databases">
        <title>Draft genome of xy-202 and genomic insight in genome of the genus Peptostreptococcus.</title>
        <authorList>
            <person name="Zhang Z."/>
        </authorList>
    </citation>
    <scope>NUCLEOTIDE SEQUENCE [LARGE SCALE GENOMIC DNA]</scope>
    <source>
        <strain evidence="3 4">DSM 27025</strain>
    </source>
</reference>
<dbReference type="InterPro" id="IPR023365">
    <property type="entry name" value="Sortase_dom-sf"/>
</dbReference>
<keyword evidence="2" id="KW-0472">Membrane</keyword>
<feature type="transmembrane region" description="Helical" evidence="2">
    <location>
        <begin position="266"/>
        <end position="287"/>
    </location>
</feature>
<organism evidence="3 4">
    <name type="scientific">Peptostreptococcus canis</name>
    <dbReference type="NCBI Taxonomy" id="1159213"/>
    <lineage>
        <taxon>Bacteria</taxon>
        <taxon>Bacillati</taxon>
        <taxon>Bacillota</taxon>
        <taxon>Clostridia</taxon>
        <taxon>Peptostreptococcales</taxon>
        <taxon>Peptostreptococcaceae</taxon>
        <taxon>Peptostreptococcus</taxon>
    </lineage>
</organism>